<proteinExistence type="predicted"/>
<reference evidence="2" key="1">
    <citation type="submission" date="2017-02" db="UniProtKB">
        <authorList>
            <consortium name="WormBaseParasite"/>
        </authorList>
    </citation>
    <scope>IDENTIFICATION</scope>
</reference>
<sequence>MSCYSNPSIDSCNSCLSIYSDASSFENLDNRPCTKSNYEDTTDSQYTFVSSYLPSLDSCTSCYCSPDELEFLQHSNSTSSITSVNRCKKNTNPRPDIKSLDKSTETLCYDSEATEKMLIKSGLEKNIENFTHNELSLSTKRLPPYLVEHLGNKKIEIIEITDQVDLKIPNCHYYSTIFFIDNGDSISSFVKDFYQSQEIKGIP</sequence>
<keyword evidence="1" id="KW-1185">Reference proteome</keyword>
<dbReference type="Proteomes" id="UP000046392">
    <property type="component" value="Unplaced"/>
</dbReference>
<protein>
    <submittedName>
        <fullName evidence="2">Ras-associating domain-containing protein</fullName>
    </submittedName>
</protein>
<accession>A0A0N5B6K4</accession>
<evidence type="ECO:0000313" key="2">
    <source>
        <dbReference type="WBParaSite" id="SPAL_0000169200.2"/>
    </source>
</evidence>
<evidence type="ECO:0000313" key="1">
    <source>
        <dbReference type="Proteomes" id="UP000046392"/>
    </source>
</evidence>
<name>A0A0N5B6K4_STREA</name>
<dbReference type="WBParaSite" id="SPAL_0000169200.2">
    <property type="protein sequence ID" value="SPAL_0000169200.2"/>
    <property type="gene ID" value="SPAL_0000169200"/>
</dbReference>
<organism evidence="1 2">
    <name type="scientific">Strongyloides papillosus</name>
    <name type="common">Intestinal threadworm</name>
    <dbReference type="NCBI Taxonomy" id="174720"/>
    <lineage>
        <taxon>Eukaryota</taxon>
        <taxon>Metazoa</taxon>
        <taxon>Ecdysozoa</taxon>
        <taxon>Nematoda</taxon>
        <taxon>Chromadorea</taxon>
        <taxon>Rhabditida</taxon>
        <taxon>Tylenchina</taxon>
        <taxon>Panagrolaimomorpha</taxon>
        <taxon>Strongyloidoidea</taxon>
        <taxon>Strongyloididae</taxon>
        <taxon>Strongyloides</taxon>
    </lineage>
</organism>
<dbReference type="AlphaFoldDB" id="A0A0N5B6K4"/>